<name>H5US73_9MICO</name>
<organism evidence="1 2">
    <name type="scientific">Mobilicoccus pelagius NBRC 104925</name>
    <dbReference type="NCBI Taxonomy" id="1089455"/>
    <lineage>
        <taxon>Bacteria</taxon>
        <taxon>Bacillati</taxon>
        <taxon>Actinomycetota</taxon>
        <taxon>Actinomycetes</taxon>
        <taxon>Micrococcales</taxon>
        <taxon>Dermatophilaceae</taxon>
        <taxon>Mobilicoccus</taxon>
    </lineage>
</organism>
<dbReference type="EMBL" id="BAFE01000053">
    <property type="protein sequence ID" value="GAB48581.1"/>
    <property type="molecule type" value="Genomic_DNA"/>
</dbReference>
<dbReference type="RefSeq" id="WP_009482479.1">
    <property type="nucleotide sequence ID" value="NZ_BAFE01000053.1"/>
</dbReference>
<dbReference type="AlphaFoldDB" id="H5US73"/>
<dbReference type="Proteomes" id="UP000004367">
    <property type="component" value="Unassembled WGS sequence"/>
</dbReference>
<evidence type="ECO:0008006" key="3">
    <source>
        <dbReference type="Google" id="ProtNLM"/>
    </source>
</evidence>
<keyword evidence="2" id="KW-1185">Reference proteome</keyword>
<gene>
    <name evidence="1" type="ORF">MOPEL_074_00680</name>
</gene>
<protein>
    <recommendedName>
        <fullName evidence="3">Ferric siderophore reductase C-terminal domain-containing protein</fullName>
    </recommendedName>
</protein>
<dbReference type="STRING" id="1089455.MOPEL_074_00680"/>
<evidence type="ECO:0000313" key="1">
    <source>
        <dbReference type="EMBL" id="GAB48581.1"/>
    </source>
</evidence>
<sequence length="221" mass="24208">MGAHPDLDDLAADITTHIGYVDVLAEGLGTALPHSCAQILTAQEAGEDPTASWREDVGRAQERRYRSAAPPTVGAAFVMQWYLQVVAVPAAFAAVLRDWVPDVSPEALRFDLDDVERYPVAESLGGSGIHRVPHPQMRLVEARKAYESHAMRFADSYSPGVKMGSRQRYGLVRDTWAASLDTARTSVLGEPSRLGLRESCCFLFALPGAITCSRCPRQRLR</sequence>
<dbReference type="OrthoDB" id="4856898at2"/>
<reference evidence="1 2" key="1">
    <citation type="submission" date="2012-02" db="EMBL/GenBank/DDBJ databases">
        <title>Whole genome shotgun sequence of Mobilicoccus pelagius NBRC 104925.</title>
        <authorList>
            <person name="Yoshida Y."/>
            <person name="Hosoyama A."/>
            <person name="Tsuchikane K."/>
            <person name="Katsumata H."/>
            <person name="Yamazaki S."/>
            <person name="Fujita N."/>
        </authorList>
    </citation>
    <scope>NUCLEOTIDE SEQUENCE [LARGE SCALE GENOMIC DNA]</scope>
    <source>
        <strain evidence="1 2">NBRC 104925</strain>
    </source>
</reference>
<comment type="caution">
    <text evidence="1">The sequence shown here is derived from an EMBL/GenBank/DDBJ whole genome shotgun (WGS) entry which is preliminary data.</text>
</comment>
<proteinExistence type="predicted"/>
<accession>H5US73</accession>
<dbReference type="eggNOG" id="COG4114">
    <property type="taxonomic scope" value="Bacteria"/>
</dbReference>
<evidence type="ECO:0000313" key="2">
    <source>
        <dbReference type="Proteomes" id="UP000004367"/>
    </source>
</evidence>